<dbReference type="InterPro" id="IPR003382">
    <property type="entry name" value="Flavoprotein"/>
</dbReference>
<evidence type="ECO:0000256" key="1">
    <source>
        <dbReference type="SAM" id="MobiDB-lite"/>
    </source>
</evidence>
<name>A0A8J3AYZ8_9ACTN</name>
<reference evidence="3" key="1">
    <citation type="journal article" date="2014" name="Int. J. Syst. Evol. Microbiol.">
        <title>Complete genome sequence of Corynebacterium casei LMG S-19264T (=DSM 44701T), isolated from a smear-ripened cheese.</title>
        <authorList>
            <consortium name="US DOE Joint Genome Institute (JGI-PGF)"/>
            <person name="Walter F."/>
            <person name="Albersmeier A."/>
            <person name="Kalinowski J."/>
            <person name="Ruckert C."/>
        </authorList>
    </citation>
    <scope>NUCLEOTIDE SEQUENCE</scope>
    <source>
        <strain evidence="3">JCM 3090</strain>
    </source>
</reference>
<protein>
    <recommendedName>
        <fullName evidence="2">Flavoprotein domain-containing protein</fullName>
    </recommendedName>
</protein>
<feature type="compositionally biased region" description="Low complexity" evidence="1">
    <location>
        <begin position="202"/>
        <end position="238"/>
    </location>
</feature>
<reference evidence="3" key="2">
    <citation type="submission" date="2020-09" db="EMBL/GenBank/DDBJ databases">
        <authorList>
            <person name="Sun Q."/>
            <person name="Ohkuma M."/>
        </authorList>
    </citation>
    <scope>NUCLEOTIDE SEQUENCE</scope>
    <source>
        <strain evidence="3">JCM 3090</strain>
    </source>
</reference>
<dbReference type="GO" id="GO:0003824">
    <property type="term" value="F:catalytic activity"/>
    <property type="evidence" value="ECO:0007669"/>
    <property type="project" value="InterPro"/>
</dbReference>
<gene>
    <name evidence="3" type="ORF">GCM10010123_04030</name>
</gene>
<feature type="region of interest" description="Disordered" evidence="1">
    <location>
        <begin position="178"/>
        <end position="238"/>
    </location>
</feature>
<feature type="domain" description="Flavoprotein" evidence="2">
    <location>
        <begin position="17"/>
        <end position="154"/>
    </location>
</feature>
<evidence type="ECO:0000313" key="4">
    <source>
        <dbReference type="Proteomes" id="UP000649739"/>
    </source>
</evidence>
<proteinExistence type="predicted"/>
<organism evidence="3 4">
    <name type="scientific">Pilimelia anulata</name>
    <dbReference type="NCBI Taxonomy" id="53371"/>
    <lineage>
        <taxon>Bacteria</taxon>
        <taxon>Bacillati</taxon>
        <taxon>Actinomycetota</taxon>
        <taxon>Actinomycetes</taxon>
        <taxon>Micromonosporales</taxon>
        <taxon>Micromonosporaceae</taxon>
        <taxon>Pilimelia</taxon>
    </lineage>
</organism>
<accession>A0A8J3AYZ8</accession>
<dbReference type="Gene3D" id="3.40.50.1950">
    <property type="entry name" value="Flavin prenyltransferase-like"/>
    <property type="match status" value="1"/>
</dbReference>
<dbReference type="Pfam" id="PF02441">
    <property type="entry name" value="Flavoprotein"/>
    <property type="match status" value="1"/>
</dbReference>
<dbReference type="SUPFAM" id="SSF52507">
    <property type="entry name" value="Homo-oligomeric flavin-containing Cys decarboxylases, HFCD"/>
    <property type="match status" value="1"/>
</dbReference>
<keyword evidence="4" id="KW-1185">Reference proteome</keyword>
<dbReference type="RefSeq" id="WP_229783235.1">
    <property type="nucleotide sequence ID" value="NZ_BMQB01000001.1"/>
</dbReference>
<comment type="caution">
    <text evidence="3">The sequence shown here is derived from an EMBL/GenBank/DDBJ whole genome shotgun (WGS) entry which is preliminary data.</text>
</comment>
<evidence type="ECO:0000259" key="2">
    <source>
        <dbReference type="Pfam" id="PF02441"/>
    </source>
</evidence>
<evidence type="ECO:0000313" key="3">
    <source>
        <dbReference type="EMBL" id="GGJ77218.1"/>
    </source>
</evidence>
<dbReference type="EMBL" id="BMQB01000001">
    <property type="protein sequence ID" value="GGJ77218.1"/>
    <property type="molecule type" value="Genomic_DNA"/>
</dbReference>
<sequence length="238" mass="24569">MLPFRVGAGVAGRVLDIVVCAAPPARRIHEFVDAVRVAGWAPRIVATPTAATWLPLAELAARTGHPVRHRPRRPDEPRALPPAAAVAVAPATFTVLNKWATGINDSVALGVLNEALGAGLPIVAAPHAKPILAAHPAFVGHLRLLASAGVRLTPTGDLEPATPGDPCRWGAVLELLPEPGRCLPSRSGPATDTDESNRDPLAAQPGAARRRTPAAPTAARPRTATPTPSTPAAPTTSR</sequence>
<dbReference type="AlphaFoldDB" id="A0A8J3AYZ8"/>
<dbReference type="Proteomes" id="UP000649739">
    <property type="component" value="Unassembled WGS sequence"/>
</dbReference>
<dbReference type="InterPro" id="IPR036551">
    <property type="entry name" value="Flavin_trans-like"/>
</dbReference>